<dbReference type="OrthoDB" id="2067910at2"/>
<dbReference type="InterPro" id="IPR011050">
    <property type="entry name" value="Pectin_lyase_fold/virulence"/>
</dbReference>
<feature type="domain" description="GLUG" evidence="1">
    <location>
        <begin position="246"/>
        <end position="270"/>
    </location>
</feature>
<dbReference type="GO" id="GO:0030246">
    <property type="term" value="F:carbohydrate binding"/>
    <property type="evidence" value="ECO:0007669"/>
    <property type="project" value="InterPro"/>
</dbReference>
<dbReference type="SUPFAM" id="SSF49452">
    <property type="entry name" value="Starch-binding domain-like"/>
    <property type="match status" value="1"/>
</dbReference>
<reference evidence="3 4" key="1">
    <citation type="submission" date="2016-10" db="EMBL/GenBank/DDBJ databases">
        <title>Complete Genome Sequence of Peptococcaceae strain DCMF.</title>
        <authorList>
            <person name="Edwards R.J."/>
            <person name="Holland S.I."/>
            <person name="Deshpande N.P."/>
            <person name="Wong Y.K."/>
            <person name="Ertan H."/>
            <person name="Manefield M."/>
            <person name="Russell T.L."/>
            <person name="Lee M.J."/>
        </authorList>
    </citation>
    <scope>NUCLEOTIDE SEQUENCE [LARGE SCALE GENOMIC DNA]</scope>
    <source>
        <strain evidence="3 4">DCMF</strain>
    </source>
</reference>
<dbReference type="InterPro" id="IPR011493">
    <property type="entry name" value="GLUG"/>
</dbReference>
<dbReference type="KEGG" id="fwa:DCMF_14340"/>
<dbReference type="InterPro" id="IPR046780">
    <property type="entry name" value="aBig_2"/>
</dbReference>
<dbReference type="Pfam" id="PF20578">
    <property type="entry name" value="aBig_2"/>
    <property type="match status" value="2"/>
</dbReference>
<name>A0A3G1KUD1_FORW1</name>
<evidence type="ECO:0000313" key="3">
    <source>
        <dbReference type="EMBL" id="ATW25785.1"/>
    </source>
</evidence>
<organism evidence="3 4">
    <name type="scientific">Formimonas warabiya</name>
    <dbReference type="NCBI Taxonomy" id="1761012"/>
    <lineage>
        <taxon>Bacteria</taxon>
        <taxon>Bacillati</taxon>
        <taxon>Bacillota</taxon>
        <taxon>Clostridia</taxon>
        <taxon>Eubacteriales</taxon>
        <taxon>Peptococcaceae</taxon>
        <taxon>Candidatus Formimonas</taxon>
    </lineage>
</organism>
<dbReference type="EMBL" id="CP017634">
    <property type="protein sequence ID" value="ATW25785.1"/>
    <property type="molecule type" value="Genomic_DNA"/>
</dbReference>
<feature type="domain" description="Atrophied bacterial Ig" evidence="2">
    <location>
        <begin position="1092"/>
        <end position="1175"/>
    </location>
</feature>
<accession>A0A3G1KUD1</accession>
<dbReference type="Pfam" id="PF13620">
    <property type="entry name" value="CarboxypepD_reg"/>
    <property type="match status" value="1"/>
</dbReference>
<dbReference type="Gene3D" id="2.160.20.110">
    <property type="match status" value="2"/>
</dbReference>
<gene>
    <name evidence="3" type="ORF">DCMF_14340</name>
</gene>
<dbReference type="Pfam" id="PF07581">
    <property type="entry name" value="Glug"/>
    <property type="match status" value="3"/>
</dbReference>
<evidence type="ECO:0000259" key="1">
    <source>
        <dbReference type="Pfam" id="PF07581"/>
    </source>
</evidence>
<dbReference type="Gene3D" id="2.60.40.2700">
    <property type="match status" value="1"/>
</dbReference>
<dbReference type="SUPFAM" id="SSF49265">
    <property type="entry name" value="Fibronectin type III"/>
    <property type="match status" value="1"/>
</dbReference>
<dbReference type="SUPFAM" id="SSF51126">
    <property type="entry name" value="Pectin lyase-like"/>
    <property type="match status" value="1"/>
</dbReference>
<feature type="domain" description="GLUG" evidence="1">
    <location>
        <begin position="971"/>
        <end position="999"/>
    </location>
</feature>
<keyword evidence="4" id="KW-1185">Reference proteome</keyword>
<evidence type="ECO:0000259" key="2">
    <source>
        <dbReference type="Pfam" id="PF20578"/>
    </source>
</evidence>
<dbReference type="InterPro" id="IPR036116">
    <property type="entry name" value="FN3_sf"/>
</dbReference>
<proteinExistence type="predicted"/>
<feature type="domain" description="Atrophied bacterial Ig" evidence="2">
    <location>
        <begin position="398"/>
        <end position="482"/>
    </location>
</feature>
<evidence type="ECO:0000313" key="4">
    <source>
        <dbReference type="Proteomes" id="UP000323521"/>
    </source>
</evidence>
<feature type="domain" description="GLUG" evidence="1">
    <location>
        <begin position="858"/>
        <end position="881"/>
    </location>
</feature>
<protein>
    <recommendedName>
        <fullName evidence="5">Carboxypeptidase regulatory-like domain-containing protein</fullName>
    </recommendedName>
</protein>
<dbReference type="RefSeq" id="WP_148135055.1">
    <property type="nucleotide sequence ID" value="NZ_CP017634.1"/>
</dbReference>
<dbReference type="Gene3D" id="2.60.40.1120">
    <property type="entry name" value="Carboxypeptidase-like, regulatory domain"/>
    <property type="match status" value="1"/>
</dbReference>
<sequence>MSKANMPIKWKGPEEKIKINFEVTKKIRNRMLLLAMSLVLALMLLPMGRPMVWAADGEFSGGSGTAEDPWQVATAVQLNNVRNHLSGNFILTADLDLTAYLSPGGDGYNAGSGWEPIGSSKTSSFTGTFDGNNKTIAGLFINRPGQDNTGLFGYVQYADEQHSGVIKDLGLPGVDVTGKANVGGLAGYLVGGAITGCYATGGVTGKESSVIASTGGLVGYATGSTLALKDGSIGASYAAVNVRSVHHAGGLVGEATMCAIWDCYATGTVTATGSSGTNGQYAGGLVSVIIISPPPRTCTITNCYATGLVTASRLAGGLVGQINTGGSVVNSYYGETTGRTDRDKGECKTVAQMKRQNTFNGWDFTAETGIWRIIEGYTYPVLQWQTETPEESNALIDLDLAALEITYAEGDSADNVTQNLALPMVGAHGTAIGWSSDDPSTVAVDGTVTRPIDGNRAVTLRATASRTGGTSRTRDFTVTVLKAAKADGPEAPAPPELLSKNHNRVTLAANAAYEYRVNGGSWQDSNVFTGLTPATQYTFTTRIKETATHLASAESGALSVTTDPAPQMGGSVTIDGTARFGMELTVNISGLTYEPSAEGNVLAYRWQRDGTDIPGAANSTYTLEAADIGRIITVTVTADGIHAAGSVTSTPTAAAVKADGPEAPPAPELQRKTFNRVTLTVNLALEFRINDGNWQDGNIFTGLTPETEYTFTARIKETATHMASASSTAMTVTTYGLAERGGSGTADDPWQIATAAQLDLVRNDLGAHYILVDDIDLSPYLAAGGAGYNGGAGWAPIGTGEGSGFSGTFDGDGYAISNLTLHNSTLRYAGLFGYVASGAALENIKLTNAVIASDVAEAYVGGLAGQNEGSIDNCSISGNVNVSTAQFAGGLVGTSNGTINNCSSAGNVSSGGKAGGLCGYNGGTVTGSYSGSNVVAGMAGMYGVDCGGLIAFNSGLLVSNCYSTGSVTGSGGGSVGGLIGFNDRQSSSLSNCYSTGHVSGGYYAGGLIGFVNGGSLQHCYYDQETSGKSDSGIGRTPETTADMKRRGTFTGWDFARDSGTWRMIEDYTYPILQWQSRTAEEIAAANTVIGLDRDALAIAYTEGDSAGRVTRDLTLPLSGAHGSTIAWASSDTETVANNGAVTRPANANKNVVLTATISYPGGTARQKQFTLIVIASAGATGAITGTVTDSAGPVEGAAVSVTAGGVAYSATTGSNGVFTIANVPQGTGYTVTAAKAGYNGGSAGGVNVTAGETTSGVRIILIYDNGGCLVTYRGAQLIPQGDDTFDIRFIGTLDDLDADAVGFVFSKYEQVPTIDNVPSEQVRSTSTVYDSVTREGITVTAKDSGGTYIIACTVTGIPAGEAGVPLHVRAFSQKGTVTAFTPVWTVTVAGLQDL</sequence>
<evidence type="ECO:0008006" key="5">
    <source>
        <dbReference type="Google" id="ProtNLM"/>
    </source>
</evidence>
<dbReference type="Proteomes" id="UP000323521">
    <property type="component" value="Chromosome"/>
</dbReference>
<dbReference type="InterPro" id="IPR013784">
    <property type="entry name" value="Carb-bd-like_fold"/>
</dbReference>